<keyword evidence="8" id="KW-1185">Reference proteome</keyword>
<keyword evidence="5 6" id="KW-0472">Membrane</keyword>
<dbReference type="RefSeq" id="WP_252445804.1">
    <property type="nucleotide sequence ID" value="NZ_JAGSOV010000082.1"/>
</dbReference>
<protein>
    <submittedName>
        <fullName evidence="7">YihY/virulence factor BrkB family protein</fullName>
    </submittedName>
</protein>
<sequence>MQTEDPPRAGARRVARTVVTGLGRSFPGSDFALWAAGATFFGLIGLVPATMVSLWLAALLVGPDVVVARVDIAVTGLPPGHGTPTALHTLATTAVGMTWVQALVAVFPASLYGEGLRRAFGQLSPVEGDRFTGWRGRLGLLPLIAVGPGLVLALLAGAPLVAPLYDAGGGSLVLGVVIAFHVVFVLVSVALVLVYRFVAPGRTGTRALLLAGFGTGSVMSGFLQGFLLFLAIPVEWSLPFGGLPVFGAVTALVLWLYLLHLIVLVGYRLALVLDDQIGSRG</sequence>
<dbReference type="EMBL" id="JAGSOV010000082">
    <property type="protein sequence ID" value="MCO1660349.1"/>
    <property type="molecule type" value="Genomic_DNA"/>
</dbReference>
<keyword evidence="2" id="KW-1003">Cell membrane</keyword>
<feature type="transmembrane region" description="Helical" evidence="6">
    <location>
        <begin position="140"/>
        <end position="165"/>
    </location>
</feature>
<keyword evidence="4 6" id="KW-1133">Transmembrane helix</keyword>
<name>A0ABT1ACK2_9PSEU</name>
<dbReference type="Proteomes" id="UP001165283">
    <property type="component" value="Unassembled WGS sequence"/>
</dbReference>
<feature type="transmembrane region" description="Helical" evidence="6">
    <location>
        <begin position="171"/>
        <end position="195"/>
    </location>
</feature>
<dbReference type="PANTHER" id="PTHR30213:SF0">
    <property type="entry name" value="UPF0761 MEMBRANE PROTEIN YIHY"/>
    <property type="match status" value="1"/>
</dbReference>
<organism evidence="7 8">
    <name type="scientific">Pseudonocardia humida</name>
    <dbReference type="NCBI Taxonomy" id="2800819"/>
    <lineage>
        <taxon>Bacteria</taxon>
        <taxon>Bacillati</taxon>
        <taxon>Actinomycetota</taxon>
        <taxon>Actinomycetes</taxon>
        <taxon>Pseudonocardiales</taxon>
        <taxon>Pseudonocardiaceae</taxon>
        <taxon>Pseudonocardia</taxon>
    </lineage>
</organism>
<evidence type="ECO:0000256" key="3">
    <source>
        <dbReference type="ARBA" id="ARBA00022692"/>
    </source>
</evidence>
<gene>
    <name evidence="7" type="ORF">KDL28_35345</name>
</gene>
<dbReference type="InterPro" id="IPR017039">
    <property type="entry name" value="Virul_fac_BrkB"/>
</dbReference>
<feature type="transmembrane region" description="Helical" evidence="6">
    <location>
        <begin position="252"/>
        <end position="273"/>
    </location>
</feature>
<keyword evidence="3 6" id="KW-0812">Transmembrane</keyword>
<proteinExistence type="predicted"/>
<evidence type="ECO:0000256" key="6">
    <source>
        <dbReference type="SAM" id="Phobius"/>
    </source>
</evidence>
<dbReference type="PANTHER" id="PTHR30213">
    <property type="entry name" value="INNER MEMBRANE PROTEIN YHJD"/>
    <property type="match status" value="1"/>
</dbReference>
<evidence type="ECO:0000256" key="4">
    <source>
        <dbReference type="ARBA" id="ARBA00022989"/>
    </source>
</evidence>
<evidence type="ECO:0000313" key="7">
    <source>
        <dbReference type="EMBL" id="MCO1660349.1"/>
    </source>
</evidence>
<comment type="subcellular location">
    <subcellularLocation>
        <location evidence="1">Cell membrane</location>
        <topology evidence="1">Multi-pass membrane protein</topology>
    </subcellularLocation>
</comment>
<evidence type="ECO:0000256" key="2">
    <source>
        <dbReference type="ARBA" id="ARBA00022475"/>
    </source>
</evidence>
<evidence type="ECO:0000256" key="5">
    <source>
        <dbReference type="ARBA" id="ARBA00023136"/>
    </source>
</evidence>
<evidence type="ECO:0000256" key="1">
    <source>
        <dbReference type="ARBA" id="ARBA00004651"/>
    </source>
</evidence>
<reference evidence="7" key="1">
    <citation type="submission" date="2021-04" db="EMBL/GenBank/DDBJ databases">
        <title>Pseudonocardia sp. nov., isolated from sandy soil of mangrove forest.</title>
        <authorList>
            <person name="Zan Z."/>
            <person name="Huang R."/>
            <person name="Liu W."/>
        </authorList>
    </citation>
    <scope>NUCLEOTIDE SEQUENCE</scope>
    <source>
        <strain evidence="7">S2-4</strain>
    </source>
</reference>
<dbReference type="Pfam" id="PF03631">
    <property type="entry name" value="Virul_fac_BrkB"/>
    <property type="match status" value="1"/>
</dbReference>
<evidence type="ECO:0000313" key="8">
    <source>
        <dbReference type="Proteomes" id="UP001165283"/>
    </source>
</evidence>
<accession>A0ABT1ACK2</accession>
<feature type="transmembrane region" description="Helical" evidence="6">
    <location>
        <begin position="31"/>
        <end position="61"/>
    </location>
</feature>
<comment type="caution">
    <text evidence="7">The sequence shown here is derived from an EMBL/GenBank/DDBJ whole genome shotgun (WGS) entry which is preliminary data.</text>
</comment>
<feature type="transmembrane region" description="Helical" evidence="6">
    <location>
        <begin position="207"/>
        <end position="232"/>
    </location>
</feature>